<keyword evidence="5" id="KW-0418">Kinase</keyword>
<evidence type="ECO:0000259" key="8">
    <source>
        <dbReference type="PROSITE" id="PS50109"/>
    </source>
</evidence>
<proteinExistence type="predicted"/>
<dbReference type="Proteomes" id="UP001337681">
    <property type="component" value="Unassembled WGS sequence"/>
</dbReference>
<dbReference type="CDD" id="cd00082">
    <property type="entry name" value="HisKA"/>
    <property type="match status" value="1"/>
</dbReference>
<dbReference type="SUPFAM" id="SSF55874">
    <property type="entry name" value="ATPase domain of HSP90 chaperone/DNA topoisomerase II/histidine kinase"/>
    <property type="match status" value="1"/>
</dbReference>
<reference evidence="9 10" key="1">
    <citation type="submission" date="2024-01" db="EMBL/GenBank/DDBJ databases">
        <title>Pedobacter sp. nov., isolated from oil-contaminated soil.</title>
        <authorList>
            <person name="Le N.T.T."/>
        </authorList>
    </citation>
    <scope>NUCLEOTIDE SEQUENCE [LARGE SCALE GENOMIC DNA]</scope>
    <source>
        <strain evidence="9 10">VNH31</strain>
    </source>
</reference>
<sequence>MKKSIIIFYALIFYALTQMFSWGSLVMRLQPQRVAMVVGEGSVFLFLLIIGAYFIRKSIIKEGKLKEQQQNFLLSVTHELKSPLAAIKISLQTLVKRDLNREMQTSLLNNSLKDIERLDTLVENMLLATKIDNRSYTFPKAEVDFSELVSRISDRLQLHSCNTQQIIKADIEPNIKIYGDAFTLASVVTNLIENAVKYSEPCAEVNVSLRQIDSKVVFVVADHGTGISDEEKMFIFDKFYRVGAENTRRTKGTGLGLFIVKEVLQQHDAEIVVKDNVPQGTIFEVTF</sequence>
<organism evidence="9 10">
    <name type="scientific">Pedobacter flavus</name>
    <dbReference type="NCBI Taxonomy" id="3113906"/>
    <lineage>
        <taxon>Bacteria</taxon>
        <taxon>Pseudomonadati</taxon>
        <taxon>Bacteroidota</taxon>
        <taxon>Sphingobacteriia</taxon>
        <taxon>Sphingobacteriales</taxon>
        <taxon>Sphingobacteriaceae</taxon>
        <taxon>Pedobacter</taxon>
    </lineage>
</organism>
<dbReference type="PANTHER" id="PTHR45453:SF1">
    <property type="entry name" value="PHOSPHATE REGULON SENSOR PROTEIN PHOR"/>
    <property type="match status" value="1"/>
</dbReference>
<evidence type="ECO:0000256" key="7">
    <source>
        <dbReference type="SAM" id="Phobius"/>
    </source>
</evidence>
<comment type="catalytic activity">
    <reaction evidence="1">
        <text>ATP + protein L-histidine = ADP + protein N-phospho-L-histidine.</text>
        <dbReference type="EC" id="2.7.13.3"/>
    </reaction>
</comment>
<dbReference type="InterPro" id="IPR003594">
    <property type="entry name" value="HATPase_dom"/>
</dbReference>
<dbReference type="InterPro" id="IPR003661">
    <property type="entry name" value="HisK_dim/P_dom"/>
</dbReference>
<evidence type="ECO:0000313" key="10">
    <source>
        <dbReference type="Proteomes" id="UP001337681"/>
    </source>
</evidence>
<keyword evidence="7" id="KW-1133">Transmembrane helix</keyword>
<evidence type="ECO:0000256" key="5">
    <source>
        <dbReference type="ARBA" id="ARBA00022777"/>
    </source>
</evidence>
<dbReference type="RefSeq" id="WP_330146004.1">
    <property type="nucleotide sequence ID" value="NZ_JAZDQU010000002.1"/>
</dbReference>
<dbReference type="Gene3D" id="1.10.287.130">
    <property type="match status" value="1"/>
</dbReference>
<gene>
    <name evidence="9" type="ORF">VRU49_06660</name>
</gene>
<dbReference type="InterPro" id="IPR036097">
    <property type="entry name" value="HisK_dim/P_sf"/>
</dbReference>
<evidence type="ECO:0000256" key="2">
    <source>
        <dbReference type="ARBA" id="ARBA00012438"/>
    </source>
</evidence>
<keyword evidence="3" id="KW-0597">Phosphoprotein</keyword>
<evidence type="ECO:0000256" key="1">
    <source>
        <dbReference type="ARBA" id="ARBA00000085"/>
    </source>
</evidence>
<evidence type="ECO:0000313" key="9">
    <source>
        <dbReference type="EMBL" id="MEE1885101.1"/>
    </source>
</evidence>
<keyword evidence="6" id="KW-0902">Two-component regulatory system</keyword>
<accession>A0ABU7H194</accession>
<dbReference type="SMART" id="SM00387">
    <property type="entry name" value="HATPase_c"/>
    <property type="match status" value="1"/>
</dbReference>
<dbReference type="PRINTS" id="PR00344">
    <property type="entry name" value="BCTRLSENSOR"/>
</dbReference>
<evidence type="ECO:0000256" key="3">
    <source>
        <dbReference type="ARBA" id="ARBA00022553"/>
    </source>
</evidence>
<feature type="transmembrane region" description="Helical" evidence="7">
    <location>
        <begin position="6"/>
        <end position="27"/>
    </location>
</feature>
<dbReference type="InterPro" id="IPR005467">
    <property type="entry name" value="His_kinase_dom"/>
</dbReference>
<dbReference type="GO" id="GO:0005524">
    <property type="term" value="F:ATP binding"/>
    <property type="evidence" value="ECO:0007669"/>
    <property type="project" value="UniProtKB-KW"/>
</dbReference>
<dbReference type="PANTHER" id="PTHR45453">
    <property type="entry name" value="PHOSPHATE REGULON SENSOR PROTEIN PHOR"/>
    <property type="match status" value="1"/>
</dbReference>
<keyword evidence="9" id="KW-0067">ATP-binding</keyword>
<evidence type="ECO:0000256" key="4">
    <source>
        <dbReference type="ARBA" id="ARBA00022679"/>
    </source>
</evidence>
<dbReference type="InterPro" id="IPR004358">
    <property type="entry name" value="Sig_transdc_His_kin-like_C"/>
</dbReference>
<evidence type="ECO:0000256" key="6">
    <source>
        <dbReference type="ARBA" id="ARBA00023012"/>
    </source>
</evidence>
<dbReference type="EC" id="2.7.13.3" evidence="2"/>
<dbReference type="Pfam" id="PF02518">
    <property type="entry name" value="HATPase_c"/>
    <property type="match status" value="1"/>
</dbReference>
<feature type="transmembrane region" description="Helical" evidence="7">
    <location>
        <begin position="34"/>
        <end position="55"/>
    </location>
</feature>
<comment type="caution">
    <text evidence="9">The sequence shown here is derived from an EMBL/GenBank/DDBJ whole genome shotgun (WGS) entry which is preliminary data.</text>
</comment>
<dbReference type="SUPFAM" id="SSF47384">
    <property type="entry name" value="Homodimeric domain of signal transducing histidine kinase"/>
    <property type="match status" value="1"/>
</dbReference>
<dbReference type="EMBL" id="JAZDQU010000002">
    <property type="protein sequence ID" value="MEE1885101.1"/>
    <property type="molecule type" value="Genomic_DNA"/>
</dbReference>
<keyword evidence="7" id="KW-0472">Membrane</keyword>
<dbReference type="InterPro" id="IPR050351">
    <property type="entry name" value="BphY/WalK/GraS-like"/>
</dbReference>
<dbReference type="SMART" id="SM00388">
    <property type="entry name" value="HisKA"/>
    <property type="match status" value="1"/>
</dbReference>
<keyword evidence="10" id="KW-1185">Reference proteome</keyword>
<name>A0ABU7H194_9SPHI</name>
<dbReference type="PROSITE" id="PS50109">
    <property type="entry name" value="HIS_KIN"/>
    <property type="match status" value="1"/>
</dbReference>
<keyword evidence="9" id="KW-0547">Nucleotide-binding</keyword>
<keyword evidence="7" id="KW-0812">Transmembrane</keyword>
<dbReference type="Gene3D" id="3.30.565.10">
    <property type="entry name" value="Histidine kinase-like ATPase, C-terminal domain"/>
    <property type="match status" value="1"/>
</dbReference>
<feature type="domain" description="Histidine kinase" evidence="8">
    <location>
        <begin position="75"/>
        <end position="287"/>
    </location>
</feature>
<dbReference type="InterPro" id="IPR036890">
    <property type="entry name" value="HATPase_C_sf"/>
</dbReference>
<protein>
    <recommendedName>
        <fullName evidence="2">histidine kinase</fullName>
        <ecNumber evidence="2">2.7.13.3</ecNumber>
    </recommendedName>
</protein>
<dbReference type="Pfam" id="PF00512">
    <property type="entry name" value="HisKA"/>
    <property type="match status" value="1"/>
</dbReference>
<keyword evidence="4" id="KW-0808">Transferase</keyword>